<evidence type="ECO:0000313" key="3">
    <source>
        <dbReference type="Proteomes" id="UP000799118"/>
    </source>
</evidence>
<sequence>MKANYIVARAWVERWETSEPSPREGLSFEAELRHFYIARLVELITKRKEAGECTLHLHYFHSFIRYLILLLLGQPNNHNVFWAQKLAHQEKDKEREQPVRQAKKEMWRVKVEMMKEARKTGKFDSRSGLSSKETKMKEANDASSRPGLMQDLKKRIEEHRIKKEKEAKTKGG</sequence>
<dbReference type="AlphaFoldDB" id="A0A6A4HPD1"/>
<organism evidence="2 3">
    <name type="scientific">Gymnopus androsaceus JB14</name>
    <dbReference type="NCBI Taxonomy" id="1447944"/>
    <lineage>
        <taxon>Eukaryota</taxon>
        <taxon>Fungi</taxon>
        <taxon>Dikarya</taxon>
        <taxon>Basidiomycota</taxon>
        <taxon>Agaricomycotina</taxon>
        <taxon>Agaricomycetes</taxon>
        <taxon>Agaricomycetidae</taxon>
        <taxon>Agaricales</taxon>
        <taxon>Marasmiineae</taxon>
        <taxon>Omphalotaceae</taxon>
        <taxon>Gymnopus</taxon>
    </lineage>
</organism>
<reference evidence="2" key="1">
    <citation type="journal article" date="2019" name="Environ. Microbiol.">
        <title>Fungal ecological strategies reflected in gene transcription - a case study of two litter decomposers.</title>
        <authorList>
            <person name="Barbi F."/>
            <person name="Kohler A."/>
            <person name="Barry K."/>
            <person name="Baskaran P."/>
            <person name="Daum C."/>
            <person name="Fauchery L."/>
            <person name="Ihrmark K."/>
            <person name="Kuo A."/>
            <person name="LaButti K."/>
            <person name="Lipzen A."/>
            <person name="Morin E."/>
            <person name="Grigoriev I.V."/>
            <person name="Henrissat B."/>
            <person name="Lindahl B."/>
            <person name="Martin F."/>
        </authorList>
    </citation>
    <scope>NUCLEOTIDE SEQUENCE</scope>
    <source>
        <strain evidence="2">JB14</strain>
    </source>
</reference>
<feature type="region of interest" description="Disordered" evidence="1">
    <location>
        <begin position="118"/>
        <end position="172"/>
    </location>
</feature>
<gene>
    <name evidence="2" type="ORF">BT96DRAFT_1019190</name>
</gene>
<proteinExistence type="predicted"/>
<accession>A0A6A4HPD1</accession>
<name>A0A6A4HPD1_9AGAR</name>
<protein>
    <submittedName>
        <fullName evidence="2">Uncharacterized protein</fullName>
    </submittedName>
</protein>
<evidence type="ECO:0000256" key="1">
    <source>
        <dbReference type="SAM" id="MobiDB-lite"/>
    </source>
</evidence>
<evidence type="ECO:0000313" key="2">
    <source>
        <dbReference type="EMBL" id="KAE9399873.1"/>
    </source>
</evidence>
<dbReference type="EMBL" id="ML769463">
    <property type="protein sequence ID" value="KAE9399873.1"/>
    <property type="molecule type" value="Genomic_DNA"/>
</dbReference>
<keyword evidence="3" id="KW-1185">Reference proteome</keyword>
<feature type="compositionally biased region" description="Basic and acidic residues" evidence="1">
    <location>
        <begin position="151"/>
        <end position="172"/>
    </location>
</feature>
<dbReference type="Proteomes" id="UP000799118">
    <property type="component" value="Unassembled WGS sequence"/>
</dbReference>